<dbReference type="InterPro" id="IPR037018">
    <property type="entry name" value="GH65_N"/>
</dbReference>
<dbReference type="InterPro" id="IPR033432">
    <property type="entry name" value="GH94_catalytic"/>
</dbReference>
<gene>
    <name evidence="5" type="primary">cdp</name>
</gene>
<evidence type="ECO:0000259" key="3">
    <source>
        <dbReference type="Pfam" id="PF06165"/>
    </source>
</evidence>
<accession>O24780</accession>
<dbReference type="Gene3D" id="2.70.98.40">
    <property type="entry name" value="Glycoside hydrolase, family 65, N-terminal domain"/>
    <property type="match status" value="1"/>
</dbReference>
<dbReference type="SMR" id="O24780"/>
<dbReference type="CAZy" id="GH94">
    <property type="family name" value="Glycoside Hydrolase Family 94"/>
</dbReference>
<dbReference type="BRENDA" id="2.4.1.49">
    <property type="organism ID" value="1530"/>
</dbReference>
<dbReference type="Pfam" id="PF17167">
    <property type="entry name" value="Glyco_hydro_94"/>
    <property type="match status" value="1"/>
</dbReference>
<dbReference type="InterPro" id="IPR011013">
    <property type="entry name" value="Gal_mutarotase_sf_dom"/>
</dbReference>
<evidence type="ECO:0000256" key="2">
    <source>
        <dbReference type="ARBA" id="ARBA00022679"/>
    </source>
</evidence>
<reference evidence="5" key="1">
    <citation type="journal article" date="1998" name="J. Ferment. Bioeng.">
        <title>Cloning, nucleotide sequence, and expression of the Clostridium thermocellum cellodextrin phosphorylase gene and its application to synthesis of cellulase inhibitors.</title>
        <authorList>
            <person name="Kawaguchi T."/>
            <person name="Ikeuchi Y."/>
            <person name="Tsutsumi N."/>
            <person name="Kan A."/>
            <person name="Sumitani J."/>
            <person name="Arai M."/>
        </authorList>
    </citation>
    <scope>NUCLEOTIDE SEQUENCE</scope>
    <source>
        <strain evidence="5">ATCC27405</strain>
    </source>
</reference>
<dbReference type="GO" id="GO:0005975">
    <property type="term" value="P:carbohydrate metabolic process"/>
    <property type="evidence" value="ECO:0007669"/>
    <property type="project" value="InterPro"/>
</dbReference>
<keyword evidence="2" id="KW-0808">Transferase</keyword>
<dbReference type="EMBL" id="AB006822">
    <property type="protein sequence ID" value="BAA22081.1"/>
    <property type="molecule type" value="Genomic_DNA"/>
</dbReference>
<dbReference type="PANTHER" id="PTHR37469:SF2">
    <property type="entry name" value="CELLOBIONIC ACID PHOSPHORYLASE"/>
    <property type="match status" value="1"/>
</dbReference>
<dbReference type="AlphaFoldDB" id="O24780"/>
<name>O24780_ACETH</name>
<evidence type="ECO:0000256" key="1">
    <source>
        <dbReference type="ARBA" id="ARBA00022676"/>
    </source>
</evidence>
<evidence type="ECO:0000259" key="4">
    <source>
        <dbReference type="Pfam" id="PF17167"/>
    </source>
</evidence>
<sequence>MITKVTARNNKITPVELLNQKFGNKINLGNFADRVFTDAAFKNVAGIANLPMKAPVMQVLMENCIVSKYLKQFVPDRSVCFVEEGQKFYIVLEDGQKIEVPEDVNKALRATVSDVKHWAGYLTEDGEHVIALLKPAPGPHFYVNLLIGNRLGFKRTLQTTPKSVVDRFGRGSFRSHAATQVLATRFDMRQEENGFPANRQFYLYEDGKQIFYSALIDDNIVEATCKHSCNRTVIKYKTACNLEITRTIFLVPHKKGFPLATELQRIEIKNASDKARNLSITYTGMFGTGAVHAIFEDVTYTNVIMQSAALYNDKGEFIGITPDYYPEEFKQDTRFVTMIVRNGDEKSFPQSFCTDYNDFVGTGTLEHPAADVIEQQAEPQRSGILCPGCAVYVEPGKTVIIDTFTGLSSSKDNENYSDAVMLRELDNLLRYFEKSESVEETLNEIINFHENYGKYFQFNPGNKLFDSGFNRNLALEVLYQTFMICSFGQTQKGYREIGSGNSGLFASMYYFINIGYQDFVKELLFEWTANVYKMGYANHNFYLVGKQRDCIPMTACLLQAYYRYIIYTKDTSVLNEEVPVADGNNEKRAVRETLKAIIQYSACISVGDHGLPLLDLADWNDCLKIDSNSIDGATKEKLYYEQLKKTNGKYGDRFMSDYSESVMNAFLLKLAIDHLAEIATLDNDTQLAQQMSELSKEVTDRIQKHAWKENFFARVLINRYKDGSYTYLGAKGDKLSADPNIDGVYFLNSFAWSVLSDVATDEQIAIMVDVIKKYLLTPYGLRLVTPADLNKIANDTATGHYFFGDRENGAVFKHASMMAVVALIKAAKKVKDNELAKEMARIAYFMIDLVLPYKTEIRSRLQEIQGYALNISILTQEKILTFVEPGTATWLNLNLISLAGIEYTRDGISFNPILREEETQLNFTLKAPKCSYKFSITKPVGFARMESSEYELFVDGQKIDNTVIPMYTDEKEHIVTLKFK</sequence>
<dbReference type="InterPro" id="IPR012341">
    <property type="entry name" value="6hp_glycosidase-like_sf"/>
</dbReference>
<organism evidence="5">
    <name type="scientific">Acetivibrio thermocellus</name>
    <name type="common">Hungateiclostridium thermocellum</name>
    <name type="synonym">Clostridium thermocellum</name>
    <dbReference type="NCBI Taxonomy" id="1515"/>
    <lineage>
        <taxon>Bacteria</taxon>
        <taxon>Bacillati</taxon>
        <taxon>Bacillota</taxon>
        <taxon>Clostridia</taxon>
        <taxon>Eubacteriales</taxon>
        <taxon>Oscillospiraceae</taxon>
        <taxon>Acetivibrio</taxon>
    </lineage>
</organism>
<proteinExistence type="predicted"/>
<evidence type="ECO:0000313" key="5">
    <source>
        <dbReference type="EMBL" id="BAA22081.1"/>
    </source>
</evidence>
<keyword evidence="1" id="KW-0328">Glycosyltransferase</keyword>
<dbReference type="PANTHER" id="PTHR37469">
    <property type="entry name" value="CELLOBIONIC ACID PHOSPHORYLASE-RELATED"/>
    <property type="match status" value="1"/>
</dbReference>
<dbReference type="SUPFAM" id="SSF74650">
    <property type="entry name" value="Galactose mutarotase-like"/>
    <property type="match status" value="1"/>
</dbReference>
<dbReference type="SUPFAM" id="SSF48208">
    <property type="entry name" value="Six-hairpin glycosidases"/>
    <property type="match status" value="1"/>
</dbReference>
<dbReference type="GO" id="GO:0030246">
    <property type="term" value="F:carbohydrate binding"/>
    <property type="evidence" value="ECO:0007669"/>
    <property type="project" value="InterPro"/>
</dbReference>
<dbReference type="PIR" id="T00045">
    <property type="entry name" value="T00045"/>
</dbReference>
<feature type="domain" description="Glycosyl hydrolase 94 supersandwich" evidence="3">
    <location>
        <begin position="199"/>
        <end position="412"/>
    </location>
</feature>
<dbReference type="InterPro" id="IPR008928">
    <property type="entry name" value="6-hairpin_glycosidase_sf"/>
</dbReference>
<protein>
    <submittedName>
        <fullName evidence="5">Cellodextrin phosphorylase</fullName>
    </submittedName>
</protein>
<dbReference type="Pfam" id="PF06165">
    <property type="entry name" value="GH94_b-supersand"/>
    <property type="match status" value="1"/>
</dbReference>
<dbReference type="Gene3D" id="1.50.10.10">
    <property type="match status" value="1"/>
</dbReference>
<dbReference type="Gene3D" id="2.60.420.10">
    <property type="entry name" value="Maltose phosphorylase, domain 3"/>
    <property type="match status" value="1"/>
</dbReference>
<dbReference type="InterPro" id="IPR010383">
    <property type="entry name" value="Glyco_hydrolase_94_b-supersand"/>
</dbReference>
<dbReference type="InterPro" id="IPR052047">
    <property type="entry name" value="GH94_Enzymes"/>
</dbReference>
<feature type="domain" description="Glycosyl hydrolase 94 catalytic" evidence="4">
    <location>
        <begin position="560"/>
        <end position="832"/>
    </location>
</feature>
<dbReference type="GO" id="GO:0016757">
    <property type="term" value="F:glycosyltransferase activity"/>
    <property type="evidence" value="ECO:0007669"/>
    <property type="project" value="UniProtKB-KW"/>
</dbReference>